<dbReference type="InterPro" id="IPR017853">
    <property type="entry name" value="GH"/>
</dbReference>
<accession>A0A832ZGE8</accession>
<dbReference type="EMBL" id="DQUR01000112">
    <property type="protein sequence ID" value="HIP88992.1"/>
    <property type="molecule type" value="Genomic_DNA"/>
</dbReference>
<keyword evidence="2" id="KW-0326">Glycosidase</keyword>
<organism evidence="4 5">
    <name type="scientific">Thermococcus paralvinellae</name>
    <dbReference type="NCBI Taxonomy" id="582419"/>
    <lineage>
        <taxon>Archaea</taxon>
        <taxon>Methanobacteriati</taxon>
        <taxon>Methanobacteriota</taxon>
        <taxon>Thermococci</taxon>
        <taxon>Thermococcales</taxon>
        <taxon>Thermococcaceae</taxon>
        <taxon>Thermococcus</taxon>
    </lineage>
</organism>
<name>A0A832ZGE8_9EURY</name>
<evidence type="ECO:0000256" key="2">
    <source>
        <dbReference type="ARBA" id="ARBA00023295"/>
    </source>
</evidence>
<evidence type="ECO:0000259" key="3">
    <source>
        <dbReference type="Pfam" id="PF00150"/>
    </source>
</evidence>
<dbReference type="GO" id="GO:0004553">
    <property type="term" value="F:hydrolase activity, hydrolyzing O-glycosyl compounds"/>
    <property type="evidence" value="ECO:0007669"/>
    <property type="project" value="InterPro"/>
</dbReference>
<comment type="caution">
    <text evidence="4">The sequence shown here is derived from an EMBL/GenBank/DDBJ whole genome shotgun (WGS) entry which is preliminary data.</text>
</comment>
<dbReference type="AlphaFoldDB" id="A0A832ZGE8"/>
<evidence type="ECO:0000313" key="5">
    <source>
        <dbReference type="Proteomes" id="UP000653692"/>
    </source>
</evidence>
<keyword evidence="1" id="KW-0378">Hydrolase</keyword>
<sequence length="400" mass="47382">MNFVLGVNYWPRKKAMFWWKEFEEKEVKEEFSIIKDLNLDVVRIFLLWEDFQPKIDKVNEKSLKNLGKVLDIVNDLELKVIPTFFVGHMSGINWLPEWLLEDKPHERFLTYSNGKVVDRRARDIYEDKEILKAEELLLDTITSEFSGSPQIYAWDISNEIDNVRIPRTPEVAKRWLKFVYETIKSNDSRPVTFGIHQEDIDRNKNFRVQDVALYNDFLCMHAYSVYTDFTDPLDPYFVPFACVLTKALGKKNVLMEEFGMPTTQGETKKIKSATGKDILEHYLINEEEATKWLEKTLKYLYEFGTIGALYWNFADYHESLWDKPPFDKAIHERFFGLLRSDGSLKPTAFVLKNFKNKIKELKRREVYINVPPDYYEKPKENLAKLYNEFLNKVCGEHNEL</sequence>
<protein>
    <recommendedName>
        <fullName evidence="3">Glycoside hydrolase family 5 domain-containing protein</fullName>
    </recommendedName>
</protein>
<evidence type="ECO:0000313" key="4">
    <source>
        <dbReference type="EMBL" id="HIP88992.1"/>
    </source>
</evidence>
<reference evidence="4" key="1">
    <citation type="journal article" date="2020" name="ISME J.">
        <title>Gammaproteobacteria mediating utilization of methyl-, sulfur- and petroleum organic compounds in deep ocean hydrothermal plumes.</title>
        <authorList>
            <person name="Zhou Z."/>
            <person name="Liu Y."/>
            <person name="Pan J."/>
            <person name="Cron B.R."/>
            <person name="Toner B.M."/>
            <person name="Anantharaman K."/>
            <person name="Breier J.A."/>
            <person name="Dick G.J."/>
            <person name="Li M."/>
        </authorList>
    </citation>
    <scope>NUCLEOTIDE SEQUENCE</scope>
    <source>
        <strain evidence="4">SZUA-1476</strain>
    </source>
</reference>
<proteinExistence type="predicted"/>
<dbReference type="InterPro" id="IPR001547">
    <property type="entry name" value="Glyco_hydro_5"/>
</dbReference>
<dbReference type="GO" id="GO:0000272">
    <property type="term" value="P:polysaccharide catabolic process"/>
    <property type="evidence" value="ECO:0007669"/>
    <property type="project" value="InterPro"/>
</dbReference>
<dbReference type="SUPFAM" id="SSF51445">
    <property type="entry name" value="(Trans)glycosidases"/>
    <property type="match status" value="1"/>
</dbReference>
<evidence type="ECO:0000256" key="1">
    <source>
        <dbReference type="ARBA" id="ARBA00022801"/>
    </source>
</evidence>
<dbReference type="Proteomes" id="UP000653692">
    <property type="component" value="Unassembled WGS sequence"/>
</dbReference>
<gene>
    <name evidence="4" type="ORF">EYH24_03350</name>
</gene>
<feature type="domain" description="Glycoside hydrolase family 5" evidence="3">
    <location>
        <begin position="16"/>
        <end position="313"/>
    </location>
</feature>
<dbReference type="Pfam" id="PF00150">
    <property type="entry name" value="Cellulase"/>
    <property type="match status" value="1"/>
</dbReference>
<dbReference type="Gene3D" id="3.20.20.80">
    <property type="entry name" value="Glycosidases"/>
    <property type="match status" value="1"/>
</dbReference>